<dbReference type="PANTHER" id="PTHR22050:SF1">
    <property type="entry name" value="TRANSMEMBRANE PROTEIN 131"/>
    <property type="match status" value="1"/>
</dbReference>
<organism evidence="4 5">
    <name type="scientific">Goodea atripinnis</name>
    <dbReference type="NCBI Taxonomy" id="208336"/>
    <lineage>
        <taxon>Eukaryota</taxon>
        <taxon>Metazoa</taxon>
        <taxon>Chordata</taxon>
        <taxon>Craniata</taxon>
        <taxon>Vertebrata</taxon>
        <taxon>Euteleostomi</taxon>
        <taxon>Actinopterygii</taxon>
        <taxon>Neopterygii</taxon>
        <taxon>Teleostei</taxon>
        <taxon>Neoteleostei</taxon>
        <taxon>Acanthomorphata</taxon>
        <taxon>Ovalentaria</taxon>
        <taxon>Atherinomorphae</taxon>
        <taxon>Cyprinodontiformes</taxon>
        <taxon>Goodeidae</taxon>
        <taxon>Goodea</taxon>
    </lineage>
</organism>
<evidence type="ECO:0000259" key="1">
    <source>
        <dbReference type="Pfam" id="PF12371"/>
    </source>
</evidence>
<evidence type="ECO:0000313" key="4">
    <source>
        <dbReference type="EMBL" id="MEQ2160889.1"/>
    </source>
</evidence>
<dbReference type="Pfam" id="PF24495">
    <property type="entry name" value="Ig_TMEM131_2"/>
    <property type="match status" value="1"/>
</dbReference>
<evidence type="ECO:0000259" key="2">
    <source>
        <dbReference type="Pfam" id="PF24495"/>
    </source>
</evidence>
<gene>
    <name evidence="4" type="ORF">GOODEAATRI_004113</name>
</gene>
<feature type="domain" description="TMEM131 second Ig-like" evidence="2">
    <location>
        <begin position="186"/>
        <end position="275"/>
    </location>
</feature>
<dbReference type="Proteomes" id="UP001476798">
    <property type="component" value="Unassembled WGS sequence"/>
</dbReference>
<comment type="caution">
    <text evidence="4">The sequence shown here is derived from an EMBL/GenBank/DDBJ whole genome shotgun (WGS) entry which is preliminary data.</text>
</comment>
<dbReference type="InterPro" id="IPR039877">
    <property type="entry name" value="TMEM131-like"/>
</dbReference>
<dbReference type="PANTHER" id="PTHR22050">
    <property type="entry name" value="RW1 PROTEIN HOMOLOG"/>
    <property type="match status" value="1"/>
</dbReference>
<dbReference type="Gene3D" id="2.60.40.10">
    <property type="entry name" value="Immunoglobulins"/>
    <property type="match status" value="2"/>
</dbReference>
<dbReference type="InterPro" id="IPR022113">
    <property type="entry name" value="TMEM131L_N"/>
</dbReference>
<evidence type="ECO:0000313" key="5">
    <source>
        <dbReference type="Proteomes" id="UP001476798"/>
    </source>
</evidence>
<dbReference type="InterPro" id="IPR056311">
    <property type="entry name" value="TMEM131_Ig_2"/>
</dbReference>
<evidence type="ECO:0000259" key="3">
    <source>
        <dbReference type="Pfam" id="PF24498"/>
    </source>
</evidence>
<dbReference type="Pfam" id="PF24498">
    <property type="entry name" value="Ig_TMEM131L_3"/>
    <property type="match status" value="1"/>
</dbReference>
<proteinExistence type="predicted"/>
<keyword evidence="5" id="KW-1185">Reference proteome</keyword>
<feature type="domain" description="TMEM131L third Ig-like" evidence="3">
    <location>
        <begin position="413"/>
        <end position="512"/>
    </location>
</feature>
<dbReference type="InterPro" id="IPR013783">
    <property type="entry name" value="Ig-like_fold"/>
</dbReference>
<accession>A0ABV0MQC4</accession>
<feature type="domain" description="Transmembrane protein 131-like N-terminal" evidence="1">
    <location>
        <begin position="87"/>
        <end position="168"/>
    </location>
</feature>
<evidence type="ECO:0008006" key="6">
    <source>
        <dbReference type="Google" id="ProtNLM"/>
    </source>
</evidence>
<dbReference type="InterPro" id="IPR055435">
    <property type="entry name" value="Ig_TMEM131L_3"/>
</dbReference>
<protein>
    <recommendedName>
        <fullName evidence="6">Transmembrane protein 131</fullName>
    </recommendedName>
</protein>
<name>A0ABV0MQC4_9TELE</name>
<dbReference type="EMBL" id="JAHRIO010010165">
    <property type="protein sequence ID" value="MEQ2160889.1"/>
    <property type="molecule type" value="Genomic_DNA"/>
</dbReference>
<reference evidence="4 5" key="1">
    <citation type="submission" date="2021-06" db="EMBL/GenBank/DDBJ databases">
        <authorList>
            <person name="Palmer J.M."/>
        </authorList>
    </citation>
    <scope>NUCLEOTIDE SEQUENCE [LARGE SCALE GENOMIC DNA]</scope>
    <source>
        <strain evidence="4 5">GA_2019</strain>
        <tissue evidence="4">Muscle</tissue>
    </source>
</reference>
<sequence>MAGPERARSCRCSHRTRTACVGVFRMLFIAFIHAAGADKQAFIQSDTILEVLHFGEGSLLQAESDIDFSLYHQQSTSPHRGNCRPIRFEPPMLDFHEQPVGMPKMEKVYLHNPSSEEISLISISATTAHFHASFFQNRIIPPGGNTSFDVVFLARVVGNVENTLFINTSHHGVFTYQVFGVGVPNPYRLRPFVGARVPVNSSFSPLINIHNPYSEPLQVVEMYSSGGDLHLELPTGQQGGTGKLWEIPPFETKGVMRASFSSRDADNHTAFIRIKTNAPNEDQFIILPVEVEVTSAPGIYSSTEMLDFGTMRSQDRPKLLNLHLLNSGAKDVPITSVRTTPSNEAVTVDFKAVTLKAGESRYTKVATISFDASKARRPYQFSGKITVKAKEKSYSKLEIPYQAEVLEGYLGFDHTATLFHIRDSPVDPLERPIFLTNAFSFAIRIHNVSLPEEAKTMFKVQNFTMPILIPPHESRYIFSLLFRAVRPSIHIDSNILLITNASKFHLPVRAYTGFLAPLVLPPSVKENILDFGVRSATDTSSIIFLVVNSNPIESWLVTGDSLSMELLKTEKGNTTAALSRLLELQSTSASHHKTLADPKSAIFISGSGNMLPYTSRARLSDHRVAAFHRCLAQFQLGHKLRFQTILKLMGIYDCSSTARSIENAPVPAVDPLSPAVCMASPQQKANDNHCLYVGSQPLAGTRTVVPRFANRESNLSQGGIHGCLPEGVGCIVRWRGGEGGLDTSTIQTPHKLPGALSGSAGSAKFLPGSVKPTCSGQDRQHHCDFMHKQTGRDSFTSFPEAITHLSELLMSRDD</sequence>
<dbReference type="Pfam" id="PF12371">
    <property type="entry name" value="TMEM131_like_N"/>
    <property type="match status" value="1"/>
</dbReference>